<dbReference type="Proteomes" id="UP000188318">
    <property type="component" value="Unassembled WGS sequence"/>
</dbReference>
<accession>A0A1R3RZY5</accession>
<dbReference type="STRING" id="602072.A0A1R3RZY5"/>
<dbReference type="Gene3D" id="1.10.600.10">
    <property type="entry name" value="Farnesyl Diphosphate Synthase"/>
    <property type="match status" value="1"/>
</dbReference>
<dbReference type="InterPro" id="IPR008949">
    <property type="entry name" value="Isoprenoid_synthase_dom_sf"/>
</dbReference>
<reference evidence="2" key="1">
    <citation type="journal article" date="2017" name="Genome Biol.">
        <title>Comparative genomics reveals high biological diversity and specific adaptations in the industrially and medically important fungal genus Aspergillus.</title>
        <authorList>
            <person name="de Vries R.P."/>
            <person name="Riley R."/>
            <person name="Wiebenga A."/>
            <person name="Aguilar-Osorio G."/>
            <person name="Amillis S."/>
            <person name="Uchima C.A."/>
            <person name="Anderluh G."/>
            <person name="Asadollahi M."/>
            <person name="Askin M."/>
            <person name="Barry K."/>
            <person name="Battaglia E."/>
            <person name="Bayram O."/>
            <person name="Benocci T."/>
            <person name="Braus-Stromeyer S.A."/>
            <person name="Caldana C."/>
            <person name="Canovas D."/>
            <person name="Cerqueira G.C."/>
            <person name="Chen F."/>
            <person name="Chen W."/>
            <person name="Choi C."/>
            <person name="Clum A."/>
            <person name="Dos Santos R.A."/>
            <person name="Damasio A.R."/>
            <person name="Diallinas G."/>
            <person name="Emri T."/>
            <person name="Fekete E."/>
            <person name="Flipphi M."/>
            <person name="Freyberg S."/>
            <person name="Gallo A."/>
            <person name="Gournas C."/>
            <person name="Habgood R."/>
            <person name="Hainaut M."/>
            <person name="Harispe M.L."/>
            <person name="Henrissat B."/>
            <person name="Hilden K.S."/>
            <person name="Hope R."/>
            <person name="Hossain A."/>
            <person name="Karabika E."/>
            <person name="Karaffa L."/>
            <person name="Karanyi Z."/>
            <person name="Krasevec N."/>
            <person name="Kuo A."/>
            <person name="Kusch H."/>
            <person name="LaButti K."/>
            <person name="Lagendijk E.L."/>
            <person name="Lapidus A."/>
            <person name="Levasseur A."/>
            <person name="Lindquist E."/>
            <person name="Lipzen A."/>
            <person name="Logrieco A.F."/>
            <person name="MacCabe A."/>
            <person name="Maekelae M.R."/>
            <person name="Malavazi I."/>
            <person name="Melin P."/>
            <person name="Meyer V."/>
            <person name="Mielnichuk N."/>
            <person name="Miskei M."/>
            <person name="Molnar A.P."/>
            <person name="Mule G."/>
            <person name="Ngan C.Y."/>
            <person name="Orejas M."/>
            <person name="Orosz E."/>
            <person name="Ouedraogo J.P."/>
            <person name="Overkamp K.M."/>
            <person name="Park H.-S."/>
            <person name="Perrone G."/>
            <person name="Piumi F."/>
            <person name="Punt P.J."/>
            <person name="Ram A.F."/>
            <person name="Ramon A."/>
            <person name="Rauscher S."/>
            <person name="Record E."/>
            <person name="Riano-Pachon D.M."/>
            <person name="Robert V."/>
            <person name="Roehrig J."/>
            <person name="Ruller R."/>
            <person name="Salamov A."/>
            <person name="Salih N.S."/>
            <person name="Samson R.A."/>
            <person name="Sandor E."/>
            <person name="Sanguinetti M."/>
            <person name="Schuetze T."/>
            <person name="Sepcic K."/>
            <person name="Shelest E."/>
            <person name="Sherlock G."/>
            <person name="Sophianopoulou V."/>
            <person name="Squina F.M."/>
            <person name="Sun H."/>
            <person name="Susca A."/>
            <person name="Todd R.B."/>
            <person name="Tsang A."/>
            <person name="Unkles S.E."/>
            <person name="van de Wiele N."/>
            <person name="van Rossen-Uffink D."/>
            <person name="Oliveira J.V."/>
            <person name="Vesth T.C."/>
            <person name="Visser J."/>
            <person name="Yu J.-H."/>
            <person name="Zhou M."/>
            <person name="Andersen M.R."/>
            <person name="Archer D.B."/>
            <person name="Baker S.E."/>
            <person name="Benoit I."/>
            <person name="Brakhage A.A."/>
            <person name="Braus G.H."/>
            <person name="Fischer R."/>
            <person name="Frisvad J.C."/>
            <person name="Goldman G.H."/>
            <person name="Houbraken J."/>
            <person name="Oakley B."/>
            <person name="Pocsi I."/>
            <person name="Scazzocchio C."/>
            <person name="Seiboth B."/>
            <person name="vanKuyk P.A."/>
            <person name="Wortman J."/>
            <person name="Dyer P.S."/>
            <person name="Grigoriev I.V."/>
        </authorList>
    </citation>
    <scope>NUCLEOTIDE SEQUENCE [LARGE SCALE GENOMIC DNA]</scope>
    <source>
        <strain evidence="2">ITEM 5010</strain>
    </source>
</reference>
<dbReference type="OrthoDB" id="6921389at2759"/>
<dbReference type="Pfam" id="PF19086">
    <property type="entry name" value="Terpene_syn_C_2"/>
    <property type="match status" value="1"/>
</dbReference>
<proteinExistence type="predicted"/>
<evidence type="ECO:0000313" key="1">
    <source>
        <dbReference type="EMBL" id="OOG00065.1"/>
    </source>
</evidence>
<keyword evidence="2" id="KW-1185">Reference proteome</keyword>
<dbReference type="VEuPathDB" id="FungiDB:ASPCADRAFT_512610"/>
<dbReference type="OMA" id="FIRWGMG"/>
<sequence length="329" mass="37084">MRGSCSSDITAVSSIPPVFKTVAGYDVPVCFSRYPAGISIAAADVEVAMKAIGELASTQGSRERRRALIRHTNPFGDAFAICHCTAFPERLILLASLIEVMWIHDDVTEEMDHTEACRAHDELATALRLDIDPSKLESDNPRLKALAGVLRKTIDMDPEKAPAMIQMLKTYLATFDNVGGDFTRMEEYMPHRIANCGYWMSSYFIRWGMGMALSDEDYASIEPYDIAMGNVLGLTNDYFSWNVEKDQPTDRVRNGVMVLMKEYNVTADAARMMLLGIIVNEESRAAKLKEERLKRPISREILQYFEAIELYVGGSCYWHSTAPRYQVFE</sequence>
<gene>
    <name evidence="1" type="ORF">ASPCADRAFT_512610</name>
</gene>
<evidence type="ECO:0008006" key="3">
    <source>
        <dbReference type="Google" id="ProtNLM"/>
    </source>
</evidence>
<organism evidence="1 2">
    <name type="scientific">Aspergillus carbonarius (strain ITEM 5010)</name>
    <dbReference type="NCBI Taxonomy" id="602072"/>
    <lineage>
        <taxon>Eukaryota</taxon>
        <taxon>Fungi</taxon>
        <taxon>Dikarya</taxon>
        <taxon>Ascomycota</taxon>
        <taxon>Pezizomycotina</taxon>
        <taxon>Eurotiomycetes</taxon>
        <taxon>Eurotiomycetidae</taxon>
        <taxon>Eurotiales</taxon>
        <taxon>Aspergillaceae</taxon>
        <taxon>Aspergillus</taxon>
        <taxon>Aspergillus subgen. Circumdati</taxon>
    </lineage>
</organism>
<dbReference type="EMBL" id="KV907494">
    <property type="protein sequence ID" value="OOG00065.1"/>
    <property type="molecule type" value="Genomic_DNA"/>
</dbReference>
<dbReference type="SUPFAM" id="SSF48576">
    <property type="entry name" value="Terpenoid synthases"/>
    <property type="match status" value="1"/>
</dbReference>
<evidence type="ECO:0000313" key="2">
    <source>
        <dbReference type="Proteomes" id="UP000188318"/>
    </source>
</evidence>
<protein>
    <recommendedName>
        <fullName evidence="3">Terpene synthase</fullName>
    </recommendedName>
</protein>
<dbReference type="AlphaFoldDB" id="A0A1R3RZY5"/>
<name>A0A1R3RZY5_ASPC5</name>